<accession>A0A645HCE8</accession>
<evidence type="ECO:0000313" key="1">
    <source>
        <dbReference type="EMBL" id="MPN36705.1"/>
    </source>
</evidence>
<dbReference type="AlphaFoldDB" id="A0A645HCE8"/>
<name>A0A645HCE8_9ZZZZ</name>
<sequence length="67" mass="7624">MDDVFYILQLVGSEPAGEKTLTDAHDDIKAAVITKNSDTLWGTQLETWQNDTKIVKYFEDVYRSIGK</sequence>
<protein>
    <submittedName>
        <fullName evidence="1">Uncharacterized protein</fullName>
    </submittedName>
</protein>
<comment type="caution">
    <text evidence="1">The sequence shown here is derived from an EMBL/GenBank/DDBJ whole genome shotgun (WGS) entry which is preliminary data.</text>
</comment>
<gene>
    <name evidence="1" type="ORF">SDC9_184215</name>
</gene>
<proteinExistence type="predicted"/>
<dbReference type="EMBL" id="VSSQ01090987">
    <property type="protein sequence ID" value="MPN36705.1"/>
    <property type="molecule type" value="Genomic_DNA"/>
</dbReference>
<organism evidence="1">
    <name type="scientific">bioreactor metagenome</name>
    <dbReference type="NCBI Taxonomy" id="1076179"/>
    <lineage>
        <taxon>unclassified sequences</taxon>
        <taxon>metagenomes</taxon>
        <taxon>ecological metagenomes</taxon>
    </lineage>
</organism>
<reference evidence="1" key="1">
    <citation type="submission" date="2019-08" db="EMBL/GenBank/DDBJ databases">
        <authorList>
            <person name="Kucharzyk K."/>
            <person name="Murdoch R.W."/>
            <person name="Higgins S."/>
            <person name="Loffler F."/>
        </authorList>
    </citation>
    <scope>NUCLEOTIDE SEQUENCE</scope>
</reference>